<evidence type="ECO:0000313" key="2">
    <source>
        <dbReference type="EMBL" id="GGB10958.1"/>
    </source>
</evidence>
<dbReference type="EMBL" id="BMDY01000015">
    <property type="protein sequence ID" value="GGB10958.1"/>
    <property type="molecule type" value="Genomic_DNA"/>
</dbReference>
<evidence type="ECO:0000313" key="3">
    <source>
        <dbReference type="Proteomes" id="UP000651977"/>
    </source>
</evidence>
<accession>A0ABQ1I3B5</accession>
<protein>
    <submittedName>
        <fullName evidence="2">Uncharacterized protein</fullName>
    </submittedName>
</protein>
<keyword evidence="1" id="KW-1133">Transmembrane helix</keyword>
<organism evidence="2 3">
    <name type="scientific">Agarivorans gilvus</name>
    <dbReference type="NCBI Taxonomy" id="680279"/>
    <lineage>
        <taxon>Bacteria</taxon>
        <taxon>Pseudomonadati</taxon>
        <taxon>Pseudomonadota</taxon>
        <taxon>Gammaproteobacteria</taxon>
        <taxon>Alteromonadales</taxon>
        <taxon>Alteromonadaceae</taxon>
        <taxon>Agarivorans</taxon>
    </lineage>
</organism>
<feature type="transmembrane region" description="Helical" evidence="1">
    <location>
        <begin position="92"/>
        <end position="112"/>
    </location>
</feature>
<keyword evidence="1" id="KW-0472">Membrane</keyword>
<comment type="caution">
    <text evidence="2">The sequence shown here is derived from an EMBL/GenBank/DDBJ whole genome shotgun (WGS) entry which is preliminary data.</text>
</comment>
<dbReference type="Proteomes" id="UP000651977">
    <property type="component" value="Unassembled WGS sequence"/>
</dbReference>
<name>A0ABQ1I3B5_9ALTE</name>
<proteinExistence type="predicted"/>
<feature type="transmembrane region" description="Helical" evidence="1">
    <location>
        <begin position="118"/>
        <end position="141"/>
    </location>
</feature>
<feature type="transmembrane region" description="Helical" evidence="1">
    <location>
        <begin position="12"/>
        <end position="30"/>
    </location>
</feature>
<reference evidence="3" key="1">
    <citation type="journal article" date="2019" name="Int. J. Syst. Evol. Microbiol.">
        <title>The Global Catalogue of Microorganisms (GCM) 10K type strain sequencing project: providing services to taxonomists for standard genome sequencing and annotation.</title>
        <authorList>
            <consortium name="The Broad Institute Genomics Platform"/>
            <consortium name="The Broad Institute Genome Sequencing Center for Infectious Disease"/>
            <person name="Wu L."/>
            <person name="Ma J."/>
        </authorList>
    </citation>
    <scope>NUCLEOTIDE SEQUENCE [LARGE SCALE GENOMIC DNA]</scope>
    <source>
        <strain evidence="3">CGMCC 1.10131</strain>
    </source>
</reference>
<keyword evidence="1" id="KW-0812">Transmembrane</keyword>
<evidence type="ECO:0000256" key="1">
    <source>
        <dbReference type="SAM" id="Phobius"/>
    </source>
</evidence>
<keyword evidence="3" id="KW-1185">Reference proteome</keyword>
<sequence length="154" mass="17599">MTRTEIAKLKKVIWFTPLLGVIFGFAYLGLKAHFDWAFGFTEVRTLSTIVAGFSFTMQGFLAAIAAFLFSLQKYRFFKRWVEDGNSEVFFTLFKVAFVCLFITFGFSLFVFTSQGQGFAFKAMMMSVTNNIIQLCIITIIIMDKVFKARESDVT</sequence>
<dbReference type="RefSeq" id="WP_055733250.1">
    <property type="nucleotide sequence ID" value="NZ_BMDY01000015.1"/>
</dbReference>
<feature type="transmembrane region" description="Helical" evidence="1">
    <location>
        <begin position="50"/>
        <end position="71"/>
    </location>
</feature>
<gene>
    <name evidence="2" type="ORF">GCM10007414_25480</name>
</gene>